<organism evidence="2 3">
    <name type="scientific">Smittium mucronatum</name>
    <dbReference type="NCBI Taxonomy" id="133383"/>
    <lineage>
        <taxon>Eukaryota</taxon>
        <taxon>Fungi</taxon>
        <taxon>Fungi incertae sedis</taxon>
        <taxon>Zoopagomycota</taxon>
        <taxon>Kickxellomycotina</taxon>
        <taxon>Harpellomycetes</taxon>
        <taxon>Harpellales</taxon>
        <taxon>Legeriomycetaceae</taxon>
        <taxon>Smittium</taxon>
    </lineage>
</organism>
<dbReference type="PANTHER" id="PTHR47027">
    <property type="entry name" value="REVERSE TRANSCRIPTASE DOMAIN-CONTAINING PROTEIN"/>
    <property type="match status" value="1"/>
</dbReference>
<accession>A0A1R0GY01</accession>
<comment type="caution">
    <text evidence="2">The sequence shown here is derived from an EMBL/GenBank/DDBJ whole genome shotgun (WGS) entry which is preliminary data.</text>
</comment>
<evidence type="ECO:0000259" key="1">
    <source>
        <dbReference type="Pfam" id="PF00078"/>
    </source>
</evidence>
<keyword evidence="3" id="KW-1185">Reference proteome</keyword>
<protein>
    <submittedName>
        <fullName evidence="2">Retrovirus-related Pol polyprotein from type-2 retrotransposable element R2DM</fullName>
    </submittedName>
</protein>
<dbReference type="Pfam" id="PF00078">
    <property type="entry name" value="RVT_1"/>
    <property type="match status" value="1"/>
</dbReference>
<dbReference type="AlphaFoldDB" id="A0A1R0GY01"/>
<sequence>MQLIDNFYVVKNWPKRLGGKLEIGLQSRHQKNLCFKAKRWICNNHFGELANDSTGNSRSATKWESLLITDCDYFPECDTNIKWSDITMALSDALNNKAPGPDGIPSELWKLEVSEKIPESKMAKIIFKIINVMYDSDKIPTNMDINIVVPVPKMGDMKDPDDYQGILLITTLSKLSSKIIATKLAQIDKKYEILVKEQAGFRNFEECAAQATTIYEISWRRKIKNKKTFINYIDYSKAYYRVLHTALLYKLKAIGIGGKLLNSIWGLYRTPKIAGIQGVYVPGITSRIPGLLFADDADLLAESEVDMHIALNEITDWSNTCEITVNASKCGLMNDAGPQSSDLILKTQNIPKTDQYTYLGYIINYKWDVSGTIKKNKLKAR</sequence>
<proteinExistence type="predicted"/>
<evidence type="ECO:0000313" key="2">
    <source>
        <dbReference type="EMBL" id="OLY81770.1"/>
    </source>
</evidence>
<evidence type="ECO:0000313" key="3">
    <source>
        <dbReference type="Proteomes" id="UP000187455"/>
    </source>
</evidence>
<dbReference type="STRING" id="133383.A0A1R0GY01"/>
<name>A0A1R0GY01_9FUNG</name>
<reference evidence="2 3" key="1">
    <citation type="journal article" date="2016" name="Mol. Biol. Evol.">
        <title>Genome-Wide Survey of Gut Fungi (Harpellales) Reveals the First Horizontally Transferred Ubiquitin Gene from a Mosquito Host.</title>
        <authorList>
            <person name="Wang Y."/>
            <person name="White M.M."/>
            <person name="Kvist S."/>
            <person name="Moncalvo J.M."/>
        </authorList>
    </citation>
    <scope>NUCLEOTIDE SEQUENCE [LARGE SCALE GENOMIC DNA]</scope>
    <source>
        <strain evidence="2 3">ALG-7-W6</strain>
    </source>
</reference>
<dbReference type="PANTHER" id="PTHR47027:SF20">
    <property type="entry name" value="REVERSE TRANSCRIPTASE-LIKE PROTEIN WITH RNA-DIRECTED DNA POLYMERASE DOMAIN"/>
    <property type="match status" value="1"/>
</dbReference>
<gene>
    <name evidence="2" type="ORF">AYI68_g4121</name>
</gene>
<dbReference type="OrthoDB" id="5534248at2759"/>
<dbReference type="EMBL" id="LSSL01002172">
    <property type="protein sequence ID" value="OLY81770.1"/>
    <property type="molecule type" value="Genomic_DNA"/>
</dbReference>
<feature type="domain" description="Reverse transcriptase" evidence="1">
    <location>
        <begin position="160"/>
        <end position="363"/>
    </location>
</feature>
<dbReference type="InterPro" id="IPR000477">
    <property type="entry name" value="RT_dom"/>
</dbReference>
<dbReference type="Proteomes" id="UP000187455">
    <property type="component" value="Unassembled WGS sequence"/>
</dbReference>